<organism evidence="2">
    <name type="scientific">viral metagenome</name>
    <dbReference type="NCBI Taxonomy" id="1070528"/>
    <lineage>
        <taxon>unclassified sequences</taxon>
        <taxon>metagenomes</taxon>
        <taxon>organismal metagenomes</taxon>
    </lineage>
</organism>
<name>A0A6M3Y2B3_9ZZZZ</name>
<reference evidence="2" key="1">
    <citation type="submission" date="2020-03" db="EMBL/GenBank/DDBJ databases">
        <title>The deep terrestrial virosphere.</title>
        <authorList>
            <person name="Holmfeldt K."/>
            <person name="Nilsson E."/>
            <person name="Simone D."/>
            <person name="Lopez-Fernandez M."/>
            <person name="Wu X."/>
            <person name="de Brujin I."/>
            <person name="Lundin D."/>
            <person name="Andersson A."/>
            <person name="Bertilsson S."/>
            <person name="Dopson M."/>
        </authorList>
    </citation>
    <scope>NUCLEOTIDE SEQUENCE</scope>
    <source>
        <strain evidence="2">TM448B07565</strain>
    </source>
</reference>
<sequence length="79" mass="9543">MRQPDYTYHRLRGQPIATGKDPEPNKAKDVGRNCTKWSAESWEDERQHYLEHEDEIDAQYQVEYSSSVRFHLESARRRY</sequence>
<gene>
    <name evidence="2" type="ORF">TM448B07565_0011</name>
</gene>
<feature type="region of interest" description="Disordered" evidence="1">
    <location>
        <begin position="1"/>
        <end position="31"/>
    </location>
</feature>
<protein>
    <submittedName>
        <fullName evidence="2">Uncharacterized protein</fullName>
    </submittedName>
</protein>
<evidence type="ECO:0000256" key="1">
    <source>
        <dbReference type="SAM" id="MobiDB-lite"/>
    </source>
</evidence>
<proteinExistence type="predicted"/>
<dbReference type="AlphaFoldDB" id="A0A6M3Y2B3"/>
<dbReference type="EMBL" id="MT145172">
    <property type="protein sequence ID" value="QJI04359.1"/>
    <property type="molecule type" value="Genomic_DNA"/>
</dbReference>
<evidence type="ECO:0000313" key="2">
    <source>
        <dbReference type="EMBL" id="QJI04359.1"/>
    </source>
</evidence>
<accession>A0A6M3Y2B3</accession>
<feature type="compositionally biased region" description="Basic and acidic residues" evidence="1">
    <location>
        <begin position="20"/>
        <end position="31"/>
    </location>
</feature>